<accession>A0A831UG76</accession>
<dbReference type="PANTHER" id="PTHR33254">
    <property type="entry name" value="4-HYDROXY-4-METHYL-2-OXOGLUTARATE ALDOLASE 3-RELATED"/>
    <property type="match status" value="1"/>
</dbReference>
<dbReference type="Gene3D" id="3.50.30.40">
    <property type="entry name" value="Ribonuclease E inhibitor RraA/RraA-like"/>
    <property type="match status" value="1"/>
</dbReference>
<feature type="binding site" evidence="2">
    <location>
        <position position="108"/>
    </location>
    <ligand>
        <name>Mg(2+)</name>
        <dbReference type="ChEBI" id="CHEBI:18420"/>
    </ligand>
</feature>
<keyword evidence="2" id="KW-0460">Magnesium</keyword>
<feature type="binding site" evidence="2">
    <location>
        <begin position="85"/>
        <end position="88"/>
    </location>
    <ligand>
        <name>substrate</name>
    </ligand>
</feature>
<protein>
    <recommendedName>
        <fullName evidence="1">Regulator of ribonuclease activity homolog</fullName>
    </recommendedName>
</protein>
<dbReference type="EMBL" id="DSHZ01000175">
    <property type="protein sequence ID" value="HEO41940.1"/>
    <property type="molecule type" value="Genomic_DNA"/>
</dbReference>
<dbReference type="InterPro" id="IPR036704">
    <property type="entry name" value="RraA/RraA-like_sf"/>
</dbReference>
<dbReference type="SUPFAM" id="SSF89562">
    <property type="entry name" value="RraA-like"/>
    <property type="match status" value="1"/>
</dbReference>
<gene>
    <name evidence="3" type="ORF">ENP09_03475</name>
</gene>
<dbReference type="Pfam" id="PF03737">
    <property type="entry name" value="RraA-like"/>
    <property type="match status" value="1"/>
</dbReference>
<proteinExistence type="predicted"/>
<feature type="binding site" evidence="2">
    <location>
        <position position="107"/>
    </location>
    <ligand>
        <name>substrate</name>
    </ligand>
</feature>
<organism evidence="3">
    <name type="scientific">Thermus islandicus</name>
    <dbReference type="NCBI Taxonomy" id="540988"/>
    <lineage>
        <taxon>Bacteria</taxon>
        <taxon>Thermotogati</taxon>
        <taxon>Deinococcota</taxon>
        <taxon>Deinococci</taxon>
        <taxon>Thermales</taxon>
        <taxon>Thermaceae</taxon>
        <taxon>Thermus</taxon>
    </lineage>
</organism>
<comment type="cofactor">
    <cofactor evidence="2">
        <name>Mg(2+)</name>
        <dbReference type="ChEBI" id="CHEBI:18420"/>
    </cofactor>
</comment>
<keyword evidence="2" id="KW-0479">Metal-binding</keyword>
<dbReference type="GO" id="GO:0032259">
    <property type="term" value="P:methylation"/>
    <property type="evidence" value="ECO:0007669"/>
    <property type="project" value="UniProtKB-KW"/>
</dbReference>
<evidence type="ECO:0000256" key="1">
    <source>
        <dbReference type="ARBA" id="ARBA00029596"/>
    </source>
</evidence>
<evidence type="ECO:0000256" key="2">
    <source>
        <dbReference type="PIRSR" id="PIRSR605493-1"/>
    </source>
</evidence>
<dbReference type="GO" id="GO:0046872">
    <property type="term" value="F:metal ion binding"/>
    <property type="evidence" value="ECO:0007669"/>
    <property type="project" value="UniProtKB-KW"/>
</dbReference>
<keyword evidence="3" id="KW-0489">Methyltransferase</keyword>
<reference evidence="3" key="1">
    <citation type="journal article" date="2020" name="mSystems">
        <title>Genome- and Community-Level Interaction Insights into Carbon Utilization and Element Cycling Functions of Hydrothermarchaeota in Hydrothermal Sediment.</title>
        <authorList>
            <person name="Zhou Z."/>
            <person name="Liu Y."/>
            <person name="Xu W."/>
            <person name="Pan J."/>
            <person name="Luo Z.H."/>
            <person name="Li M."/>
        </authorList>
    </citation>
    <scope>NUCLEOTIDE SEQUENCE [LARGE SCALE GENOMIC DNA]</scope>
    <source>
        <strain evidence="3">SpSt-189</strain>
    </source>
</reference>
<dbReference type="CDD" id="cd16841">
    <property type="entry name" value="RraA_family"/>
    <property type="match status" value="1"/>
</dbReference>
<dbReference type="InterPro" id="IPR005493">
    <property type="entry name" value="RraA/RraA-like"/>
</dbReference>
<evidence type="ECO:0000313" key="3">
    <source>
        <dbReference type="EMBL" id="HEO41940.1"/>
    </source>
</evidence>
<comment type="caution">
    <text evidence="3">The sequence shown here is derived from an EMBL/GenBank/DDBJ whole genome shotgun (WGS) entry which is preliminary data.</text>
</comment>
<dbReference type="GO" id="GO:0008168">
    <property type="term" value="F:methyltransferase activity"/>
    <property type="evidence" value="ECO:0007669"/>
    <property type="project" value="UniProtKB-KW"/>
</dbReference>
<sequence length="222" mass="23624">MLSQEEIRELALLGSATVYEAAGRKGFVEANFVRIPEGSRAAGPVFPVLCAQGDNLGAHAAIAAVHPGEVLVLTMPEPEPVALVGELLATQAKAKGVAALLVDGAVRDADELSLLGLPVWARFVSPRGARRERVLGLGTPVRVGGVEVRLGDYLVLDGDGVVVLPKERAREVLKRARERAAREAALRVRFAQGELSVDIYGLRQELREVLSEVERLRGGGDG</sequence>
<name>A0A831UG76_9DEIN</name>
<keyword evidence="3" id="KW-0808">Transferase</keyword>
<dbReference type="PANTHER" id="PTHR33254:SF4">
    <property type="entry name" value="4-HYDROXY-4-METHYL-2-OXOGLUTARATE ALDOLASE 3-RELATED"/>
    <property type="match status" value="1"/>
</dbReference>
<dbReference type="AlphaFoldDB" id="A0A831UG76"/>